<dbReference type="EMBL" id="BCMI01000009">
    <property type="protein sequence ID" value="GAX05904.1"/>
    <property type="molecule type" value="Genomic_DNA"/>
</dbReference>
<dbReference type="Proteomes" id="UP000198414">
    <property type="component" value="Unassembled WGS sequence"/>
</dbReference>
<keyword evidence="1" id="KW-0732">Signal</keyword>
<accession>A0A1Z5IVU0</accession>
<dbReference type="InterPro" id="IPR041558">
    <property type="entry name" value="MucBP_2"/>
</dbReference>
<feature type="domain" description="Mucin binding" evidence="3">
    <location>
        <begin position="1499"/>
        <end position="1568"/>
    </location>
</feature>
<sequence precursor="true">MVGKNNHIRTVKSNLTKHYKTYKAGRHWIYASLASLALGVGLLLGGTTSYADTTTTASQTPVNTVSADSGNGAVGAEKASTAPSKAGEKTTVSNSSNTATTSDHVTSDSSENPVKNVKANGIVPTNSSESAENSPVTASDTAAKSADDSATKVSAPAESQIQSAKPKSEQPATATRLVDPTQEQVAAAKASAEQTYAATHQPQEIDAVAPDSQASLKISTNAIGYGTGATPPLTVTLTTNAKAGDVYTITIPANTQVFSYQSAAHLVSAAGTTTETTNADGSHTITDTFTADSTTTQQIKLDIGGNYAGQDAGMPDVGKTLTKTITWTINGQAQTPVTFTQTIKPTTKLSTVTLLYPSSKEVSVILPNKNYVFALSVNEANGIRDDSWKSAKVNSADNYGGSKITIPVPTGFVLDEDSTSQINGLTDGTTITQPGGKGSDVMINVPAKAGNQGYQEVPPYKIVGAFDVPQTNTNQTLTASGDVTFSQIVNSDNDTITDKADPWRITLIANQGGTDVGNSTAATTGRGNATGTNKFVLDTDPTDDPAYLASFGFAYNSAAESSSTQFKITVPDGLDATSIQVPGSIVSPTVYLPETTSYSYTLTLADGTTETGTVNAGDKVTPNDHSAIRTAVFVPNQLAPGTNTGDNNQLGGKFSFVIFGHLSNTYDNGAPVKVNDQLITTFNAGFDASGNPITSDKSVTQTVVEAESLGVGYVSHNANWDMPGNPNAGKFQLEQGGGRGQTTYDIFEPIFYFVIPKSSTVASTNHPDGAKISEFTTDDGHTVVKFDYTGSGVTIDTHKDTGTYATVTLANKPDALPGNYPFYMYIVSPKTKIANNTPAVDPSYVENNPNAFLMGDVGSGNWTITTASSFFNTSLAQGNQNVDAITKGTSDDQGDSTLNFFDAIVYTSLADNAKDSNASVAINLPTIGDSKGSQYTFKLTGPIKVPTNYTVVDGQGAAINPTVLYSTQPQAVNDNATTPDTTGYVTADQVTDWSAIRSIVIEIKGIQANTSTGRIPISGTADNFNTLAGKIGYLQTIFYGNGAKASVNSNDASIAITGTSTIKTRFHYVDANGADQYIDLDDLSKTLNDNADTFKDDYPTKLSGFSSTDQALIPTGYKLVTDVSGNTTPTIIDGTGDGKAQFGQVTQYFYDGDFVQYELVGNVNAQVEYVDDDNNGAVVGTSTTISGTSGGTANWTANHIPTGYKLANGQAANGTYQFTNGTDQTVKIHLVHIVDQTTMSTTRTITYTGVATGNPESNSKQLNWTVATDQVTGATTYTPTGNYPEVTSPTVPGYTPDQATVAAGTDTVTTTKPSDSSVTVTYSAVDQSAKVEYVDDDNNGAVVGTPTTLTGKTSGTANWNTNNKPAGYHLAAGQAASGTYQFTNGTDQTVKIHLTHIVDYSKATTTRTINYVVDDPNYTGQVPETQTQTINWKITTDEATGETVATPQGAYYKQISPIIIGYEADTPEVAQKAYGSVTSDNLPKAKIDDVTVTYHPSEQTAQVEYVDDDNGGALVGTPTTITGVTNGTATWNTNNIPAHYVLAPGKTSSGTYIFNAGHNQPFMIHLNHKLDYTAAISTRTIHYVVDDPNYTGQPLPPRVQTVKWHVVTDEVTGASVATPEGAYYEVTVPDLPGYTANPTKVGQQALGSVAADDVSKYNENVYVTYTLTPVEQPGGNSTENSMVPTPPSMGPNDDTTTPGQIVTETPAPGKAIVGKQTEGSGNAIVTSRNAGRAETVKTANASEVASTTRTVSNSRTSSQAQASATPQRQLPQTNEQQHSEIGLGILGLLTGILGLTSLKRRKRDDE</sequence>
<feature type="compositionally biased region" description="Polar residues" evidence="2">
    <location>
        <begin position="1669"/>
        <end position="1683"/>
    </location>
</feature>
<dbReference type="Pfam" id="PF19258">
    <property type="entry name" value="KxYKxGKxW_sig"/>
    <property type="match status" value="1"/>
</dbReference>
<evidence type="ECO:0000313" key="5">
    <source>
        <dbReference type="EMBL" id="GAX05904.1"/>
    </source>
</evidence>
<dbReference type="Gene3D" id="2.60.40.4300">
    <property type="match status" value="3"/>
</dbReference>
<feature type="domain" description="Mub B2-like" evidence="4">
    <location>
        <begin position="1402"/>
        <end position="1496"/>
    </location>
</feature>
<dbReference type="OrthoDB" id="3237761at2"/>
<evidence type="ECO:0000313" key="6">
    <source>
        <dbReference type="Proteomes" id="UP000198414"/>
    </source>
</evidence>
<name>A0A1Z5IVU0_9LACO</name>
<feature type="domain" description="Mucin binding" evidence="3">
    <location>
        <begin position="1164"/>
        <end position="1232"/>
    </location>
</feature>
<feature type="compositionally biased region" description="Polar residues" evidence="2">
    <location>
        <begin position="103"/>
        <end position="113"/>
    </location>
</feature>
<dbReference type="NCBIfam" id="TIGR01167">
    <property type="entry name" value="LPXTG_anchor"/>
    <property type="match status" value="1"/>
</dbReference>
<feature type="domain" description="Mucin binding" evidence="3">
    <location>
        <begin position="1327"/>
        <end position="1396"/>
    </location>
</feature>
<evidence type="ECO:0000259" key="3">
    <source>
        <dbReference type="Pfam" id="PF17965"/>
    </source>
</evidence>
<dbReference type="InterPro" id="IPR041495">
    <property type="entry name" value="Mub_B2"/>
</dbReference>
<feature type="compositionally biased region" description="Polar residues" evidence="2">
    <location>
        <begin position="123"/>
        <end position="135"/>
    </location>
</feature>
<evidence type="ECO:0000256" key="2">
    <source>
        <dbReference type="SAM" id="MobiDB-lite"/>
    </source>
</evidence>
<feature type="region of interest" description="Disordered" evidence="2">
    <location>
        <begin position="1669"/>
        <end position="1696"/>
    </location>
</feature>
<dbReference type="NCBIfam" id="TIGR03715">
    <property type="entry name" value="KxYKxGKxW"/>
    <property type="match status" value="1"/>
</dbReference>
<protein>
    <submittedName>
        <fullName evidence="5">Adhesion exoprotein</fullName>
    </submittedName>
</protein>
<feature type="compositionally biased region" description="Low complexity" evidence="2">
    <location>
        <begin position="90"/>
        <end position="102"/>
    </location>
</feature>
<feature type="region of interest" description="Disordered" evidence="2">
    <location>
        <begin position="1729"/>
        <end position="1777"/>
    </location>
</feature>
<feature type="domain" description="Mub B2-like" evidence="4">
    <location>
        <begin position="1237"/>
        <end position="1324"/>
    </location>
</feature>
<reference evidence="5 6" key="1">
    <citation type="submission" date="2015-11" db="EMBL/GenBank/DDBJ databases">
        <title>Draft genome sequences of new species of the genus Lactobacillus isolated from orchardgrass silage.</title>
        <authorList>
            <person name="Tohno M."/>
            <person name="Tanizawa Y."/>
            <person name="Arita M."/>
        </authorList>
    </citation>
    <scope>NUCLEOTIDE SEQUENCE [LARGE SCALE GENOMIC DNA]</scope>
    <source>
        <strain evidence="5 6">IWT25</strain>
    </source>
</reference>
<feature type="region of interest" description="Disordered" evidence="2">
    <location>
        <begin position="54"/>
        <end position="182"/>
    </location>
</feature>
<gene>
    <name evidence="5" type="ORF">IWT25_01229</name>
</gene>
<proteinExistence type="predicted"/>
<evidence type="ECO:0000256" key="1">
    <source>
        <dbReference type="ARBA" id="ARBA00022729"/>
    </source>
</evidence>
<feature type="domain" description="Mub B2-like" evidence="4">
    <location>
        <begin position="1577"/>
        <end position="1665"/>
    </location>
</feature>
<dbReference type="RefSeq" id="WP_089121079.1">
    <property type="nucleotide sequence ID" value="NZ_BCMI01000009.1"/>
</dbReference>
<feature type="compositionally biased region" description="Low complexity" evidence="2">
    <location>
        <begin position="1746"/>
        <end position="1769"/>
    </location>
</feature>
<dbReference type="Gene3D" id="3.10.20.320">
    <property type="entry name" value="Putative peptidoglycan bound protein (lpxtg motif)"/>
    <property type="match status" value="3"/>
</dbReference>
<dbReference type="Pfam" id="PF17965">
    <property type="entry name" value="MucBP_2"/>
    <property type="match status" value="3"/>
</dbReference>
<comment type="caution">
    <text evidence="5">The sequence shown here is derived from an EMBL/GenBank/DDBJ whole genome shotgun (WGS) entry which is preliminary data.</text>
</comment>
<feature type="compositionally biased region" description="Polar residues" evidence="2">
    <location>
        <begin position="157"/>
        <end position="173"/>
    </location>
</feature>
<organism evidence="5 6">
    <name type="scientific">Secundilactobacillus pentosiphilus</name>
    <dbReference type="NCBI Taxonomy" id="1714682"/>
    <lineage>
        <taxon>Bacteria</taxon>
        <taxon>Bacillati</taxon>
        <taxon>Bacillota</taxon>
        <taxon>Bacilli</taxon>
        <taxon>Lactobacillales</taxon>
        <taxon>Lactobacillaceae</taxon>
        <taxon>Secundilactobacillus</taxon>
    </lineage>
</organism>
<evidence type="ECO:0000259" key="4">
    <source>
        <dbReference type="Pfam" id="PF17966"/>
    </source>
</evidence>
<dbReference type="Pfam" id="PF17966">
    <property type="entry name" value="Muc_B2"/>
    <property type="match status" value="3"/>
</dbReference>
<dbReference type="InterPro" id="IPR022263">
    <property type="entry name" value="KxYKxGKxW"/>
</dbReference>